<feature type="region of interest" description="Disordered" evidence="1">
    <location>
        <begin position="532"/>
        <end position="559"/>
    </location>
</feature>
<dbReference type="OrthoDB" id="10064318at2759"/>
<reference evidence="4" key="1">
    <citation type="journal article" date="2012" name="MBio">
        <title>Comparative genome analysis of Trichophyton rubrum and related dermatophytes reveals candidate genes involved in infection.</title>
        <authorList>
            <person name="Martinez D.A."/>
            <person name="Oliver B.G."/>
            <person name="Graeser Y."/>
            <person name="Goldberg J.M."/>
            <person name="Li W."/>
            <person name="Martinez-Rossi N.M."/>
            <person name="Monod M."/>
            <person name="Shelest E."/>
            <person name="Barton R.C."/>
            <person name="Birch E."/>
            <person name="Brakhage A.A."/>
            <person name="Chen Z."/>
            <person name="Gurr S.J."/>
            <person name="Heiman D."/>
            <person name="Heitman J."/>
            <person name="Kosti I."/>
            <person name="Rossi A."/>
            <person name="Saif S."/>
            <person name="Samalova M."/>
            <person name="Saunders C.W."/>
            <person name="Shea T."/>
            <person name="Summerbell R.C."/>
            <person name="Xu J."/>
            <person name="Young S."/>
            <person name="Zeng Q."/>
            <person name="Birren B.W."/>
            <person name="Cuomo C.A."/>
            <person name="White T.C."/>
        </authorList>
    </citation>
    <scope>NUCLEOTIDE SEQUENCE [LARGE SCALE GENOMIC DNA]</scope>
    <source>
        <strain evidence="4">ATCC MYA-4604 / CBS 118893</strain>
    </source>
</reference>
<dbReference type="InterPro" id="IPR027417">
    <property type="entry name" value="P-loop_NTPase"/>
</dbReference>
<dbReference type="VEuPathDB" id="FungiDB:MGYG_09167"/>
<dbReference type="RefSeq" id="XP_003170473.1">
    <property type="nucleotide sequence ID" value="XM_003170425.1"/>
</dbReference>
<dbReference type="GO" id="GO:0016887">
    <property type="term" value="F:ATP hydrolysis activity"/>
    <property type="evidence" value="ECO:0007669"/>
    <property type="project" value="InterPro"/>
</dbReference>
<keyword evidence="4" id="KW-1185">Reference proteome</keyword>
<dbReference type="Proteomes" id="UP000002669">
    <property type="component" value="Unassembled WGS sequence"/>
</dbReference>
<dbReference type="GeneID" id="10025714"/>
<feature type="region of interest" description="Disordered" evidence="1">
    <location>
        <begin position="158"/>
        <end position="185"/>
    </location>
</feature>
<feature type="compositionally biased region" description="Basic and acidic residues" evidence="1">
    <location>
        <begin position="168"/>
        <end position="185"/>
    </location>
</feature>
<dbReference type="STRING" id="535722.E4V3Y6"/>
<evidence type="ECO:0000313" key="3">
    <source>
        <dbReference type="EMBL" id="EFR04710.1"/>
    </source>
</evidence>
<accession>E4V3Y6</accession>
<dbReference type="SUPFAM" id="SSF52540">
    <property type="entry name" value="P-loop containing nucleoside triphosphate hydrolases"/>
    <property type="match status" value="1"/>
</dbReference>
<dbReference type="GO" id="GO:0005524">
    <property type="term" value="F:ATP binding"/>
    <property type="evidence" value="ECO:0007669"/>
    <property type="project" value="InterPro"/>
</dbReference>
<dbReference type="InterPro" id="IPR003959">
    <property type="entry name" value="ATPase_AAA_core"/>
</dbReference>
<gene>
    <name evidence="3" type="ORF">MGYG_09167</name>
</gene>
<dbReference type="HOGENOM" id="CLU_003721_0_0_1"/>
<evidence type="ECO:0000256" key="1">
    <source>
        <dbReference type="SAM" id="MobiDB-lite"/>
    </source>
</evidence>
<organism evidence="4">
    <name type="scientific">Arthroderma gypseum (strain ATCC MYA-4604 / CBS 118893)</name>
    <name type="common">Microsporum gypseum</name>
    <dbReference type="NCBI Taxonomy" id="535722"/>
    <lineage>
        <taxon>Eukaryota</taxon>
        <taxon>Fungi</taxon>
        <taxon>Dikarya</taxon>
        <taxon>Ascomycota</taxon>
        <taxon>Pezizomycotina</taxon>
        <taxon>Eurotiomycetes</taxon>
        <taxon>Eurotiomycetidae</taxon>
        <taxon>Onygenales</taxon>
        <taxon>Arthrodermataceae</taxon>
        <taxon>Nannizzia</taxon>
    </lineage>
</organism>
<dbReference type="Gene3D" id="3.40.50.300">
    <property type="entry name" value="P-loop containing nucleotide triphosphate hydrolases"/>
    <property type="match status" value="1"/>
</dbReference>
<dbReference type="GO" id="GO:0005634">
    <property type="term" value="C:nucleus"/>
    <property type="evidence" value="ECO:0007669"/>
    <property type="project" value="TreeGrafter"/>
</dbReference>
<dbReference type="EMBL" id="DS989828">
    <property type="protein sequence ID" value="EFR04710.1"/>
    <property type="molecule type" value="Genomic_DNA"/>
</dbReference>
<dbReference type="InterPro" id="IPR003593">
    <property type="entry name" value="AAA+_ATPase"/>
</dbReference>
<dbReference type="InParanoid" id="E4V3Y6"/>
<dbReference type="AlphaFoldDB" id="E4V3Y6"/>
<dbReference type="OMA" id="RNHLVQQ"/>
<feature type="compositionally biased region" description="Polar residues" evidence="1">
    <location>
        <begin position="532"/>
        <end position="544"/>
    </location>
</feature>
<feature type="compositionally biased region" description="Polar residues" evidence="1">
    <location>
        <begin position="52"/>
        <end position="65"/>
    </location>
</feature>
<dbReference type="PANTHER" id="PTHR23389:SF21">
    <property type="entry name" value="ATPASE FAMILY AAA DOMAIN-CONTAINING PROTEIN 5"/>
    <property type="match status" value="1"/>
</dbReference>
<protein>
    <recommendedName>
        <fullName evidence="2">AAA+ ATPase domain-containing protein</fullName>
    </recommendedName>
</protein>
<name>E4V3Y6_ARTGP</name>
<proteinExistence type="predicted"/>
<dbReference type="Pfam" id="PF00004">
    <property type="entry name" value="AAA"/>
    <property type="match status" value="1"/>
</dbReference>
<evidence type="ECO:0000259" key="2">
    <source>
        <dbReference type="SMART" id="SM00382"/>
    </source>
</evidence>
<feature type="region of interest" description="Disordered" evidence="1">
    <location>
        <begin position="265"/>
        <end position="394"/>
    </location>
</feature>
<feature type="compositionally biased region" description="Polar residues" evidence="1">
    <location>
        <begin position="296"/>
        <end position="339"/>
    </location>
</feature>
<sequence length="1161" mass="128108">MARRAVEQQTLLPFFSKRTVSSRVSARIWLTLLLDESIAPPIQPEPLRPQPSQHGGNQAINTPDGGQTPEHTSERNIYGNSQSDGDTAAQDVFQPFELNHLDDVEEEAGHRRKRCKTAEYGTMTMNPVVLNAVPEIEPQVTSFASSVHPVSEMPVTYYDASSTPTGSKLDEKSPVASDKKSQPERRLLHLRLDSKLLSAFPLGESVGYKQPRQSTRRKSSRLNTVAKFVNRVKIAKIAYNPSGPFKQNIGQLIDDIMNGRTTYSELKRRTTQSKTEPRTRPSSTGPPKPTHPFFLSKSQQKTSNQPLQPSNTPSNALGNSTLPQASIQLQNKSSTSTSRIFPPLSFPSTSQKQKVREPLNPIWPPRDMVHTRGPIDPVYPSTGRRLEKRKAKQSAVSVSDTESILSTITLSLAGSNSTAPKQQRSKALRRPKRHVLKCSEFKRAVIEKLAACNFGQGGQSQLDTLPQTTHPALVKLASSLNTATSPFDRGEYDDTTWPQKYAPKTAAEVLLLGPETSILRSWLQNHQVSAVDTGLGTSPRQTPENKAVRKRKRKKPKDLDGFIVSSEDEDGVMSELQNSEDELAGCVTVPVKRSIVRSNDLGTTSAKRPMANTILLSGPPGCGKTAAVYAVAGELGFEVFEINAGTRRGARDIVERVGDMTQNHLVQLLAKTDGESEQVSSDALDNGKGSKQSTMASFFAKKSVPKSVDAGSMKKMPKTESSELSKPQINQKQSLILLEEVDVLFNEDKQFWTGVLALISQSKRPIVMTCTDESLLPLDNLVLHAVLRFQPPPNDLAVDYILLLCANEGHLLDRKAVSDLYIALGRDLRATITRLSFWCQMGVGSRKSGLDWMVATEALDLRDSGELYRTISSDTYMECMGWYSADTVVTEQTHLELRQQLLNEGNIICDEGYHGNKRSLDPSMPPIPEKQRLDYIEGYQLLQSDPRMEFNQLSAKIGAALSTLTETALCPAEVCIGEQDDVLEHVLERAAPKGPKQLHKTVFQDAFQAIIDPPDYSILASSIRPLSFEHGTSVIAEDVAPYIRHIVLFDMYLEQYRLRLNGLFPQNGPSSKRARTTRASRAAVEGVGKADIRRERWFPGRVIPELIMATGGKGWENILQYPITNDLAEIHAVFSQAGQPLCHAPAAPCENGAQTAASFEL</sequence>
<evidence type="ECO:0000313" key="4">
    <source>
        <dbReference type="Proteomes" id="UP000002669"/>
    </source>
</evidence>
<feature type="domain" description="AAA+ ATPase" evidence="2">
    <location>
        <begin position="610"/>
        <end position="802"/>
    </location>
</feature>
<dbReference type="PANTHER" id="PTHR23389">
    <property type="entry name" value="CHROMOSOME TRANSMISSION FIDELITY FACTOR 18"/>
    <property type="match status" value="1"/>
</dbReference>
<feature type="region of interest" description="Disordered" evidence="1">
    <location>
        <begin position="672"/>
        <end position="691"/>
    </location>
</feature>
<feature type="compositionally biased region" description="Polar residues" evidence="1">
    <location>
        <begin position="677"/>
        <end position="691"/>
    </location>
</feature>
<dbReference type="GO" id="GO:0003677">
    <property type="term" value="F:DNA binding"/>
    <property type="evidence" value="ECO:0007669"/>
    <property type="project" value="TreeGrafter"/>
</dbReference>
<dbReference type="CDD" id="cd00009">
    <property type="entry name" value="AAA"/>
    <property type="match status" value="1"/>
</dbReference>
<dbReference type="eggNOG" id="KOG1968">
    <property type="taxonomic scope" value="Eukaryota"/>
</dbReference>
<dbReference type="SMART" id="SM00382">
    <property type="entry name" value="AAA"/>
    <property type="match status" value="1"/>
</dbReference>
<feature type="region of interest" description="Disordered" evidence="1">
    <location>
        <begin position="41"/>
        <end position="87"/>
    </location>
</feature>